<evidence type="ECO:0000313" key="7">
    <source>
        <dbReference type="EMBL" id="HJC40942.1"/>
    </source>
</evidence>
<evidence type="ECO:0000313" key="8">
    <source>
        <dbReference type="Proteomes" id="UP000823882"/>
    </source>
</evidence>
<dbReference type="GO" id="GO:0051536">
    <property type="term" value="F:iron-sulfur cluster binding"/>
    <property type="evidence" value="ECO:0007669"/>
    <property type="project" value="UniProtKB-KW"/>
</dbReference>
<evidence type="ECO:0000256" key="1">
    <source>
        <dbReference type="ARBA" id="ARBA00001966"/>
    </source>
</evidence>
<sequence>MFTLGIDIGSASSDAVILEDGTHIVSKAVFPLGAGTAGPQQAYETVLGAAGLVPEDIGAAVATGYGRMNCPYAKEQLSELSCHAKGIHFLLPNVRTIIDIGGQDAKALRIGPQGQLMNFVMNDKCAAGTGRFLEVMARVLDLPIEELGPVSERSTHPVSISNTCTVFAESEVISQMSSHAAIEDIAAGIHRSVAKRVAGMALRIGKEPDVAMSGGVALNIGVVHAMEEELETPVQVHPYCQLAGAIGAAVVAWENLQKKG</sequence>
<dbReference type="InterPro" id="IPR002731">
    <property type="entry name" value="ATPase_BadF"/>
</dbReference>
<name>A0A9D2NZS4_9FIRM</name>
<dbReference type="EMBL" id="DWWJ01000094">
    <property type="protein sequence ID" value="HJC40942.1"/>
    <property type="molecule type" value="Genomic_DNA"/>
</dbReference>
<evidence type="ECO:0000256" key="4">
    <source>
        <dbReference type="ARBA" id="ARBA00023004"/>
    </source>
</evidence>
<accession>A0A9D2NZS4</accession>
<dbReference type="InterPro" id="IPR043129">
    <property type="entry name" value="ATPase_NBD"/>
</dbReference>
<dbReference type="GO" id="GO:0046872">
    <property type="term" value="F:metal ion binding"/>
    <property type="evidence" value="ECO:0007669"/>
    <property type="project" value="UniProtKB-KW"/>
</dbReference>
<reference evidence="7" key="2">
    <citation type="submission" date="2021-04" db="EMBL/GenBank/DDBJ databases">
        <authorList>
            <person name="Gilroy R."/>
        </authorList>
    </citation>
    <scope>NUCLEOTIDE SEQUENCE</scope>
    <source>
        <strain evidence="7">CHK186-1790</strain>
    </source>
</reference>
<evidence type="ECO:0000256" key="3">
    <source>
        <dbReference type="ARBA" id="ARBA00022723"/>
    </source>
</evidence>
<organism evidence="7 8">
    <name type="scientific">Candidatus Intestinimonas pullistercoris</name>
    <dbReference type="NCBI Taxonomy" id="2838623"/>
    <lineage>
        <taxon>Bacteria</taxon>
        <taxon>Bacillati</taxon>
        <taxon>Bacillota</taxon>
        <taxon>Clostridia</taxon>
        <taxon>Eubacteriales</taxon>
        <taxon>Intestinimonas</taxon>
    </lineage>
</organism>
<dbReference type="AlphaFoldDB" id="A0A9D2NZS4"/>
<keyword evidence="3" id="KW-0479">Metal-binding</keyword>
<protein>
    <submittedName>
        <fullName evidence="7">2-hydroxyglutaryl-CoA dehydratase</fullName>
    </submittedName>
</protein>
<dbReference type="InterPro" id="IPR008275">
    <property type="entry name" value="CoA_E_activase_dom"/>
</dbReference>
<dbReference type="PANTHER" id="PTHR32329">
    <property type="entry name" value="BIFUNCTIONAL PROTEIN [INCLUDES 2-HYDROXYACYL-COA DEHYDRATASE (N-TER) AND ITS ACTIVATOR DOMAIN (C_TERM)-RELATED"/>
    <property type="match status" value="1"/>
</dbReference>
<dbReference type="InterPro" id="IPR051805">
    <property type="entry name" value="Dehydratase_Activator_Redct"/>
</dbReference>
<evidence type="ECO:0000256" key="2">
    <source>
        <dbReference type="ARBA" id="ARBA00011738"/>
    </source>
</evidence>
<dbReference type="NCBIfam" id="TIGR00241">
    <property type="entry name" value="CoA_E_activ"/>
    <property type="match status" value="1"/>
</dbReference>
<dbReference type="Pfam" id="PF01869">
    <property type="entry name" value="BcrAD_BadFG"/>
    <property type="match status" value="1"/>
</dbReference>
<evidence type="ECO:0000259" key="6">
    <source>
        <dbReference type="Pfam" id="PF01869"/>
    </source>
</evidence>
<dbReference type="PANTHER" id="PTHR32329:SF2">
    <property type="entry name" value="BIFUNCTIONAL PROTEIN [INCLUDES 2-HYDROXYACYL-COA DEHYDRATASE (N-TER) AND ITS ACTIVATOR DOMAIN (C_TERM)"/>
    <property type="match status" value="1"/>
</dbReference>
<dbReference type="SUPFAM" id="SSF53067">
    <property type="entry name" value="Actin-like ATPase domain"/>
    <property type="match status" value="1"/>
</dbReference>
<comment type="caution">
    <text evidence="7">The sequence shown here is derived from an EMBL/GenBank/DDBJ whole genome shotgun (WGS) entry which is preliminary data.</text>
</comment>
<comment type="cofactor">
    <cofactor evidence="1">
        <name>[4Fe-4S] cluster</name>
        <dbReference type="ChEBI" id="CHEBI:49883"/>
    </cofactor>
</comment>
<dbReference type="Gene3D" id="3.30.420.40">
    <property type="match status" value="2"/>
</dbReference>
<proteinExistence type="predicted"/>
<comment type="subunit">
    <text evidence="2">Homodimer.</text>
</comment>
<dbReference type="FunFam" id="3.30.420.40:FF:000217">
    <property type="entry name" value="2-hydroxyisocaproyl-CoA dehydratase activator"/>
    <property type="match status" value="1"/>
</dbReference>
<keyword evidence="5" id="KW-0411">Iron-sulfur</keyword>
<feature type="domain" description="ATPase BadF/BadG/BcrA/BcrD type" evidence="6">
    <location>
        <begin position="4"/>
        <end position="252"/>
    </location>
</feature>
<reference evidence="7" key="1">
    <citation type="journal article" date="2021" name="PeerJ">
        <title>Extensive microbial diversity within the chicken gut microbiome revealed by metagenomics and culture.</title>
        <authorList>
            <person name="Gilroy R."/>
            <person name="Ravi A."/>
            <person name="Getino M."/>
            <person name="Pursley I."/>
            <person name="Horton D.L."/>
            <person name="Alikhan N.F."/>
            <person name="Baker D."/>
            <person name="Gharbi K."/>
            <person name="Hall N."/>
            <person name="Watson M."/>
            <person name="Adriaenssens E.M."/>
            <person name="Foster-Nyarko E."/>
            <person name="Jarju S."/>
            <person name="Secka A."/>
            <person name="Antonio M."/>
            <person name="Oren A."/>
            <person name="Chaudhuri R.R."/>
            <person name="La Ragione R."/>
            <person name="Hildebrand F."/>
            <person name="Pallen M.J."/>
        </authorList>
    </citation>
    <scope>NUCLEOTIDE SEQUENCE</scope>
    <source>
        <strain evidence="7">CHK186-1790</strain>
    </source>
</reference>
<evidence type="ECO:0000256" key="5">
    <source>
        <dbReference type="ARBA" id="ARBA00023014"/>
    </source>
</evidence>
<dbReference type="Proteomes" id="UP000823882">
    <property type="component" value="Unassembled WGS sequence"/>
</dbReference>
<gene>
    <name evidence="7" type="ORF">H9701_05245</name>
</gene>
<keyword evidence="4" id="KW-0408">Iron</keyword>